<name>A0ACB9B371_ARCLA</name>
<evidence type="ECO:0000313" key="2">
    <source>
        <dbReference type="Proteomes" id="UP001055879"/>
    </source>
</evidence>
<sequence length="101" mass="11028">MGALMGVLSGYHTLVNFQLNVQHPHSLIPILDKKNTSNARMTLKCSLNKVVDTIVNKLGIDASDSSSPSWGLSVRVSPKQRDSIFEEHAQLCPFPSNGLKP</sequence>
<proteinExistence type="predicted"/>
<reference evidence="1 2" key="2">
    <citation type="journal article" date="2022" name="Mol. Ecol. Resour.">
        <title>The genomes of chicory, endive, great burdock and yacon provide insights into Asteraceae paleo-polyploidization history and plant inulin production.</title>
        <authorList>
            <person name="Fan W."/>
            <person name="Wang S."/>
            <person name="Wang H."/>
            <person name="Wang A."/>
            <person name="Jiang F."/>
            <person name="Liu H."/>
            <person name="Zhao H."/>
            <person name="Xu D."/>
            <person name="Zhang Y."/>
        </authorList>
    </citation>
    <scope>NUCLEOTIDE SEQUENCE [LARGE SCALE GENOMIC DNA]</scope>
    <source>
        <strain evidence="2">cv. Niubang</strain>
    </source>
</reference>
<dbReference type="EMBL" id="CM042053">
    <property type="protein sequence ID" value="KAI3716393.1"/>
    <property type="molecule type" value="Genomic_DNA"/>
</dbReference>
<accession>A0ACB9B371</accession>
<comment type="caution">
    <text evidence="1">The sequence shown here is derived from an EMBL/GenBank/DDBJ whole genome shotgun (WGS) entry which is preliminary data.</text>
</comment>
<keyword evidence="2" id="KW-1185">Reference proteome</keyword>
<gene>
    <name evidence="1" type="ORF">L6452_23713</name>
</gene>
<organism evidence="1 2">
    <name type="scientific">Arctium lappa</name>
    <name type="common">Greater burdock</name>
    <name type="synonym">Lappa major</name>
    <dbReference type="NCBI Taxonomy" id="4217"/>
    <lineage>
        <taxon>Eukaryota</taxon>
        <taxon>Viridiplantae</taxon>
        <taxon>Streptophyta</taxon>
        <taxon>Embryophyta</taxon>
        <taxon>Tracheophyta</taxon>
        <taxon>Spermatophyta</taxon>
        <taxon>Magnoliopsida</taxon>
        <taxon>eudicotyledons</taxon>
        <taxon>Gunneridae</taxon>
        <taxon>Pentapetalae</taxon>
        <taxon>asterids</taxon>
        <taxon>campanulids</taxon>
        <taxon>Asterales</taxon>
        <taxon>Asteraceae</taxon>
        <taxon>Carduoideae</taxon>
        <taxon>Cardueae</taxon>
        <taxon>Arctiinae</taxon>
        <taxon>Arctium</taxon>
    </lineage>
</organism>
<dbReference type="Proteomes" id="UP001055879">
    <property type="component" value="Linkage Group LG07"/>
</dbReference>
<reference evidence="2" key="1">
    <citation type="journal article" date="2022" name="Mol. Ecol. Resour.">
        <title>The genomes of chicory, endive, great burdock and yacon provide insights into Asteraceae palaeo-polyploidization history and plant inulin production.</title>
        <authorList>
            <person name="Fan W."/>
            <person name="Wang S."/>
            <person name="Wang H."/>
            <person name="Wang A."/>
            <person name="Jiang F."/>
            <person name="Liu H."/>
            <person name="Zhao H."/>
            <person name="Xu D."/>
            <person name="Zhang Y."/>
        </authorList>
    </citation>
    <scope>NUCLEOTIDE SEQUENCE [LARGE SCALE GENOMIC DNA]</scope>
    <source>
        <strain evidence="2">cv. Niubang</strain>
    </source>
</reference>
<evidence type="ECO:0000313" key="1">
    <source>
        <dbReference type="EMBL" id="KAI3716393.1"/>
    </source>
</evidence>
<protein>
    <submittedName>
        <fullName evidence="1">Uncharacterized protein</fullName>
    </submittedName>
</protein>